<keyword evidence="1" id="KW-0378">Hydrolase</keyword>
<dbReference type="STRING" id="1058.SAMN05421783_11178"/>
<protein>
    <submittedName>
        <fullName evidence="1">Putative proteasome-type protease</fullName>
    </submittedName>
</protein>
<dbReference type="RefSeq" id="WP_093032562.1">
    <property type="nucleotide sequence ID" value="NZ_FNNZ01000011.1"/>
</dbReference>
<keyword evidence="1" id="KW-0647">Proteasome</keyword>
<dbReference type="Gene3D" id="3.60.20.10">
    <property type="entry name" value="Glutamine Phosphoribosylpyrophosphate, subunit 1, domain 1"/>
    <property type="match status" value="1"/>
</dbReference>
<evidence type="ECO:0000313" key="2">
    <source>
        <dbReference type="Proteomes" id="UP000198816"/>
    </source>
</evidence>
<proteinExistence type="predicted"/>
<dbReference type="GO" id="GO:0008233">
    <property type="term" value="F:peptidase activity"/>
    <property type="evidence" value="ECO:0007669"/>
    <property type="project" value="UniProtKB-KW"/>
</dbReference>
<dbReference type="EMBL" id="FNNZ01000011">
    <property type="protein sequence ID" value="SDW95134.1"/>
    <property type="molecule type" value="Genomic_DNA"/>
</dbReference>
<accession>A0A1H2XRM9</accession>
<dbReference type="AlphaFoldDB" id="A0A1H2XRM9"/>
<keyword evidence="1" id="KW-0645">Protease</keyword>
<dbReference type="GO" id="GO:0006508">
    <property type="term" value="P:proteolysis"/>
    <property type="evidence" value="ECO:0007669"/>
    <property type="project" value="UniProtKB-KW"/>
</dbReference>
<organism evidence="1 2">
    <name type="scientific">Thiocapsa roseopersicina</name>
    <dbReference type="NCBI Taxonomy" id="1058"/>
    <lineage>
        <taxon>Bacteria</taxon>
        <taxon>Pseudomonadati</taxon>
        <taxon>Pseudomonadota</taxon>
        <taxon>Gammaproteobacteria</taxon>
        <taxon>Chromatiales</taxon>
        <taxon>Chromatiaceae</taxon>
        <taxon>Thiocapsa</taxon>
    </lineage>
</organism>
<dbReference type="SUPFAM" id="SSF56235">
    <property type="entry name" value="N-terminal nucleophile aminohydrolases (Ntn hydrolases)"/>
    <property type="match status" value="1"/>
</dbReference>
<dbReference type="PIRSF" id="PIRSF009120">
    <property type="entry name" value="UCP009120_prtse"/>
    <property type="match status" value="1"/>
</dbReference>
<dbReference type="Proteomes" id="UP000198816">
    <property type="component" value="Unassembled WGS sequence"/>
</dbReference>
<name>A0A1H2XRM9_THIRO</name>
<reference evidence="2" key="1">
    <citation type="submission" date="2016-10" db="EMBL/GenBank/DDBJ databases">
        <authorList>
            <person name="Varghese N."/>
            <person name="Submissions S."/>
        </authorList>
    </citation>
    <scope>NUCLEOTIDE SEQUENCE [LARGE SCALE GENOMIC DNA]</scope>
    <source>
        <strain evidence="2">DSM 217</strain>
    </source>
</reference>
<dbReference type="GO" id="GO:0000502">
    <property type="term" value="C:proteasome complex"/>
    <property type="evidence" value="ECO:0007669"/>
    <property type="project" value="UniProtKB-KW"/>
</dbReference>
<dbReference type="OrthoDB" id="9786336at2"/>
<evidence type="ECO:0000313" key="1">
    <source>
        <dbReference type="EMBL" id="SDW95134.1"/>
    </source>
</evidence>
<dbReference type="InterPro" id="IPR029055">
    <property type="entry name" value="Ntn_hydrolases_N"/>
</dbReference>
<keyword evidence="2" id="KW-1185">Reference proteome</keyword>
<sequence>MTYCLGLALDEGLVMAADSRTNAGVDYVTTFSKLHVFQPAADRIFILMSAGNLATTQEVLNRIRRDLDQPRDTAAITDPHRERSRIDLLSARYLFEAADYVGRVSVGVQRDHAPTLHQSGVSAETTLILGGQIAGQPHGLYLIYPQGNYFAASPQTPYLQIGETKYGKPALDRIAEPDLSLENGARLCVVSLDATSRSNVTVGPPFEVAIYAKDSLTLTHRLKLTADSPALRSLSYSWNEGIRGVFDHLPRFDWEAMGEAPAQRIPT</sequence>
<gene>
    <name evidence="1" type="ORF">SAMN05421783_11178</name>
</gene>
<dbReference type="InterPro" id="IPR016545">
    <property type="entry name" value="UCP009120_prtse"/>
</dbReference>